<dbReference type="PROSITE" id="PS51471">
    <property type="entry name" value="FE2OG_OXY"/>
    <property type="match status" value="1"/>
</dbReference>
<dbReference type="Gene3D" id="2.60.120.620">
    <property type="entry name" value="q2cbj1_9rhob like domain"/>
    <property type="match status" value="1"/>
</dbReference>
<dbReference type="PANTHER" id="PTHR10869">
    <property type="entry name" value="PROLYL 4-HYDROXYLASE ALPHA SUBUNIT"/>
    <property type="match status" value="1"/>
</dbReference>
<evidence type="ECO:0000313" key="8">
    <source>
        <dbReference type="EMBL" id="QHT58990.1"/>
    </source>
</evidence>
<proteinExistence type="predicted"/>
<dbReference type="EMBL" id="CP048209">
    <property type="protein sequence ID" value="QHT58990.1"/>
    <property type="molecule type" value="Genomic_DNA"/>
</dbReference>
<dbReference type="PANTHER" id="PTHR10869:SF246">
    <property type="entry name" value="TRANSMEMBRANE PROLYL 4-HYDROXYLASE"/>
    <property type="match status" value="1"/>
</dbReference>
<keyword evidence="3" id="KW-0847">Vitamin C</keyword>
<evidence type="ECO:0000256" key="2">
    <source>
        <dbReference type="ARBA" id="ARBA00022723"/>
    </source>
</evidence>
<keyword evidence="4" id="KW-0223">Dioxygenase</keyword>
<sequence>MIVQEQTILQASGNRIRTKDRDIPIVARIGEPLVLVLDNVLSGGECDALIALAQGRVRRARIGPARAESEIRTGSGVFLEEGEDDVIRRIEERLAELMNVPLPHAEPLQILHYRAGECYRPHVDYFTSGNAVNNRISTLVMYLNDAEEGGETWFPSLRLAVAPRKGSAVYFEYFYQDERLNELTLHAGMPVAAGEKWVATQWMRRQRYRQEELAPRQEVREPD</sequence>
<evidence type="ECO:0000256" key="5">
    <source>
        <dbReference type="ARBA" id="ARBA00023002"/>
    </source>
</evidence>
<dbReference type="AlphaFoldDB" id="A0A6C0FXR6"/>
<keyword evidence="5" id="KW-0560">Oxidoreductase</keyword>
<keyword evidence="2" id="KW-0479">Metal-binding</keyword>
<dbReference type="SMART" id="SM00702">
    <property type="entry name" value="P4Hc"/>
    <property type="match status" value="1"/>
</dbReference>
<dbReference type="GO" id="GO:0005506">
    <property type="term" value="F:iron ion binding"/>
    <property type="evidence" value="ECO:0007669"/>
    <property type="project" value="InterPro"/>
</dbReference>
<protein>
    <submittedName>
        <fullName evidence="8">2OG-Fe(II) oxygenase</fullName>
    </submittedName>
</protein>
<dbReference type="GO" id="GO:0004656">
    <property type="term" value="F:procollagen-proline 4-dioxygenase activity"/>
    <property type="evidence" value="ECO:0007669"/>
    <property type="project" value="TreeGrafter"/>
</dbReference>
<reference evidence="8 9" key="1">
    <citation type="submission" date="2020-01" db="EMBL/GenBank/DDBJ databases">
        <title>Paenibacillus sp. nov., isolated from tomato rhizosphere.</title>
        <authorList>
            <person name="Weon H.-Y."/>
            <person name="Lee S.A."/>
        </authorList>
    </citation>
    <scope>NUCLEOTIDE SEQUENCE [LARGE SCALE GENOMIC DNA]</scope>
    <source>
        <strain evidence="8 9">12200R-189</strain>
    </source>
</reference>
<dbReference type="InterPro" id="IPR005123">
    <property type="entry name" value="Oxoglu/Fe-dep_dioxygenase_dom"/>
</dbReference>
<evidence type="ECO:0000313" key="9">
    <source>
        <dbReference type="Proteomes" id="UP000476064"/>
    </source>
</evidence>
<dbReference type="Pfam" id="PF13640">
    <property type="entry name" value="2OG-FeII_Oxy_3"/>
    <property type="match status" value="1"/>
</dbReference>
<accession>A0A6C0FXR6</accession>
<feature type="domain" description="Fe2OG dioxygenase" evidence="7">
    <location>
        <begin position="104"/>
        <end position="205"/>
    </location>
</feature>
<keyword evidence="6" id="KW-0408">Iron</keyword>
<keyword evidence="9" id="KW-1185">Reference proteome</keyword>
<organism evidence="8 9">
    <name type="scientific">Paenibacillus lycopersici</name>
    <dbReference type="NCBI Taxonomy" id="2704462"/>
    <lineage>
        <taxon>Bacteria</taxon>
        <taxon>Bacillati</taxon>
        <taxon>Bacillota</taxon>
        <taxon>Bacilli</taxon>
        <taxon>Bacillales</taxon>
        <taxon>Paenibacillaceae</taxon>
        <taxon>Paenibacillus</taxon>
    </lineage>
</organism>
<dbReference type="InterPro" id="IPR006620">
    <property type="entry name" value="Pro_4_hyd_alph"/>
</dbReference>
<dbReference type="InterPro" id="IPR044862">
    <property type="entry name" value="Pro_4_hyd_alph_FE2OG_OXY"/>
</dbReference>
<dbReference type="KEGG" id="plyc:GXP70_02785"/>
<dbReference type="Proteomes" id="UP000476064">
    <property type="component" value="Chromosome"/>
</dbReference>
<evidence type="ECO:0000256" key="4">
    <source>
        <dbReference type="ARBA" id="ARBA00022964"/>
    </source>
</evidence>
<evidence type="ECO:0000256" key="1">
    <source>
        <dbReference type="ARBA" id="ARBA00001961"/>
    </source>
</evidence>
<dbReference type="RefSeq" id="WP_162355058.1">
    <property type="nucleotide sequence ID" value="NZ_CP048209.1"/>
</dbReference>
<evidence type="ECO:0000259" key="7">
    <source>
        <dbReference type="PROSITE" id="PS51471"/>
    </source>
</evidence>
<evidence type="ECO:0000256" key="3">
    <source>
        <dbReference type="ARBA" id="ARBA00022896"/>
    </source>
</evidence>
<gene>
    <name evidence="8" type="ORF">GXP70_02785</name>
</gene>
<dbReference type="GO" id="GO:0031418">
    <property type="term" value="F:L-ascorbic acid binding"/>
    <property type="evidence" value="ECO:0007669"/>
    <property type="project" value="UniProtKB-KW"/>
</dbReference>
<evidence type="ECO:0000256" key="6">
    <source>
        <dbReference type="ARBA" id="ARBA00023004"/>
    </source>
</evidence>
<comment type="cofactor">
    <cofactor evidence="1">
        <name>L-ascorbate</name>
        <dbReference type="ChEBI" id="CHEBI:38290"/>
    </cofactor>
</comment>
<dbReference type="InterPro" id="IPR045054">
    <property type="entry name" value="P4HA-like"/>
</dbReference>
<name>A0A6C0FXR6_9BACL</name>